<dbReference type="Proteomes" id="UP000199771">
    <property type="component" value="Unassembled WGS sequence"/>
</dbReference>
<dbReference type="InterPro" id="IPR036942">
    <property type="entry name" value="Beta-barrel_TonB_sf"/>
</dbReference>
<keyword evidence="4" id="KW-0410">Iron transport</keyword>
<evidence type="ECO:0000313" key="15">
    <source>
        <dbReference type="EMBL" id="SFF64226.1"/>
    </source>
</evidence>
<feature type="domain" description="TonB-dependent receptor-like beta-barrel" evidence="13">
    <location>
        <begin position="432"/>
        <end position="849"/>
    </location>
</feature>
<dbReference type="Pfam" id="PF07715">
    <property type="entry name" value="Plug"/>
    <property type="match status" value="1"/>
</dbReference>
<evidence type="ECO:0000256" key="3">
    <source>
        <dbReference type="ARBA" id="ARBA00022452"/>
    </source>
</evidence>
<evidence type="ECO:0000256" key="9">
    <source>
        <dbReference type="ARBA" id="ARBA00023136"/>
    </source>
</evidence>
<evidence type="ECO:0000259" key="14">
    <source>
        <dbReference type="Pfam" id="PF07715"/>
    </source>
</evidence>
<dbReference type="GO" id="GO:0006826">
    <property type="term" value="P:iron ion transport"/>
    <property type="evidence" value="ECO:0007669"/>
    <property type="project" value="UniProtKB-KW"/>
</dbReference>
<keyword evidence="8 12" id="KW-0798">TonB box</keyword>
<dbReference type="Pfam" id="PF00593">
    <property type="entry name" value="TonB_dep_Rec_b-barrel"/>
    <property type="match status" value="1"/>
</dbReference>
<feature type="domain" description="TonB-dependent receptor plug" evidence="14">
    <location>
        <begin position="105"/>
        <end position="214"/>
    </location>
</feature>
<keyword evidence="6" id="KW-0408">Iron</keyword>
<keyword evidence="10 11" id="KW-0998">Cell outer membrane</keyword>
<sequence length="886" mass="96966">MKHPRVGSTVRCVCGDAHGNGRVAAATWTAALRAWRAWRYAAVLALAGSGLPQAAWAADDEHAVPATIPVEPPIASPQAQAPAEAEASAALEPIIVTAERRAASVQDTPISIEAFNSETIELRGIRGVQDLSGNVPGLTVEPFPTHNATLRLFIRGVGVFDAQLTQDPAVGIYLDGVYIARSVGLALDIADLERIEVLRGPQGTLYGRNTTGGAVNLITKRPTPDAFGMSMQLSGGSRADYRARASFNLPLSETLALGLAALGSRRDGYVENLGPGADFGDREEWAGRAALRWMPAGGFIADYSYERMDLRYVNYMFQSVLPPQTDKGQAELFKPYAVSQTRYAQTRLTALASGAPMVPSGTDIDGHALTLTLPLGVHELKYIGALRNLRDEEYADLGGGLGSTTYRLDSHAYDGPAATVANGGPTPLVIPTVTQRQWSHEVQLTGRLFDDAIDYVVGAYHFRERGREDRNRLNHQLSTVIPLDNLDALDPTLFTTDALFDALGNLGVVDFNQIELLRLVNFVNLDWTIDNRATAVFGQVTWTPDLPWVSDRLHLTAGYRHSEDTRRAVKFRISDTYVEVQSGGRGSATLLSSGERFDHVPAARRFRDDASAFVVAYDLGPSVRLYAKSVEAYKSGGFNVRDPHVSGASPDNPYGFGFVDGFAPESVQSYEAGIKSEWWDRRLRLNADVFRSDYTDMQINFLIPGTISDTKTINAGKARMRGLELDATVRLTPDFTLSADYAYLDAEVQRVLDPDGRNVAHLYPFPSAPRHSGVVALDWTALRRGWGELRAYVAYHYTAERQGQVITEQRRGLTSIPAYGLWNARLVAGNLRGWGGRGALDIALFGRNLADEDYPLIAIDNVPHADRAVVWGEPRSLGIELTYRYW</sequence>
<evidence type="ECO:0000256" key="12">
    <source>
        <dbReference type="RuleBase" id="RU003357"/>
    </source>
</evidence>
<keyword evidence="16" id="KW-1185">Reference proteome</keyword>
<evidence type="ECO:0000256" key="7">
    <source>
        <dbReference type="ARBA" id="ARBA00023065"/>
    </source>
</evidence>
<dbReference type="AlphaFoldDB" id="A0A1I2KH23"/>
<dbReference type="PANTHER" id="PTHR32552:SF81">
    <property type="entry name" value="TONB-DEPENDENT OUTER MEMBRANE RECEPTOR"/>
    <property type="match status" value="1"/>
</dbReference>
<protein>
    <submittedName>
        <fullName evidence="15">Outer membrane receptor proteins, mostly Fe transport</fullName>
    </submittedName>
</protein>
<evidence type="ECO:0000256" key="11">
    <source>
        <dbReference type="PROSITE-ProRule" id="PRU01360"/>
    </source>
</evidence>
<name>A0A1I2KH23_9GAMM</name>
<evidence type="ECO:0000256" key="6">
    <source>
        <dbReference type="ARBA" id="ARBA00023004"/>
    </source>
</evidence>
<keyword evidence="7" id="KW-0406">Ion transport</keyword>
<evidence type="ECO:0000259" key="13">
    <source>
        <dbReference type="Pfam" id="PF00593"/>
    </source>
</evidence>
<dbReference type="GO" id="GO:0009279">
    <property type="term" value="C:cell outer membrane"/>
    <property type="evidence" value="ECO:0007669"/>
    <property type="project" value="UniProtKB-SubCell"/>
</dbReference>
<dbReference type="PANTHER" id="PTHR32552">
    <property type="entry name" value="FERRICHROME IRON RECEPTOR-RELATED"/>
    <property type="match status" value="1"/>
</dbReference>
<accession>A0A1I2KH23</accession>
<keyword evidence="3 11" id="KW-1134">Transmembrane beta strand</keyword>
<dbReference type="Gene3D" id="2.40.170.20">
    <property type="entry name" value="TonB-dependent receptor, beta-barrel domain"/>
    <property type="match status" value="1"/>
</dbReference>
<dbReference type="RefSeq" id="WP_234981633.1">
    <property type="nucleotide sequence ID" value="NZ_FOOC01000016.1"/>
</dbReference>
<dbReference type="InterPro" id="IPR000531">
    <property type="entry name" value="Beta-barrel_TonB"/>
</dbReference>
<dbReference type="PROSITE" id="PS52016">
    <property type="entry name" value="TONB_DEPENDENT_REC_3"/>
    <property type="match status" value="1"/>
</dbReference>
<keyword evidence="15" id="KW-0675">Receptor</keyword>
<keyword evidence="2 11" id="KW-0813">Transport</keyword>
<dbReference type="SUPFAM" id="SSF56935">
    <property type="entry name" value="Porins"/>
    <property type="match status" value="1"/>
</dbReference>
<comment type="subcellular location">
    <subcellularLocation>
        <location evidence="1 11">Cell outer membrane</location>
        <topology evidence="1 11">Multi-pass membrane protein</topology>
    </subcellularLocation>
</comment>
<evidence type="ECO:0000256" key="2">
    <source>
        <dbReference type="ARBA" id="ARBA00022448"/>
    </source>
</evidence>
<evidence type="ECO:0000256" key="10">
    <source>
        <dbReference type="ARBA" id="ARBA00023237"/>
    </source>
</evidence>
<evidence type="ECO:0000256" key="4">
    <source>
        <dbReference type="ARBA" id="ARBA00022496"/>
    </source>
</evidence>
<dbReference type="InterPro" id="IPR039426">
    <property type="entry name" value="TonB-dep_rcpt-like"/>
</dbReference>
<dbReference type="EMBL" id="FOOC01000016">
    <property type="protein sequence ID" value="SFF64226.1"/>
    <property type="molecule type" value="Genomic_DNA"/>
</dbReference>
<gene>
    <name evidence="15" type="ORF">SAMN04488120_1164</name>
</gene>
<dbReference type="STRING" id="1076937.SAMN04488120_1164"/>
<keyword evidence="9 11" id="KW-0472">Membrane</keyword>
<evidence type="ECO:0000256" key="5">
    <source>
        <dbReference type="ARBA" id="ARBA00022692"/>
    </source>
</evidence>
<comment type="similarity">
    <text evidence="11 12">Belongs to the TonB-dependent receptor family.</text>
</comment>
<organism evidence="15 16">
    <name type="scientific">Fontimonas thermophila</name>
    <dbReference type="NCBI Taxonomy" id="1076937"/>
    <lineage>
        <taxon>Bacteria</taxon>
        <taxon>Pseudomonadati</taxon>
        <taxon>Pseudomonadota</taxon>
        <taxon>Gammaproteobacteria</taxon>
        <taxon>Nevskiales</taxon>
        <taxon>Nevskiaceae</taxon>
        <taxon>Fontimonas</taxon>
    </lineage>
</organism>
<dbReference type="InterPro" id="IPR012910">
    <property type="entry name" value="Plug_dom"/>
</dbReference>
<proteinExistence type="inferred from homology"/>
<reference evidence="15 16" key="1">
    <citation type="submission" date="2016-10" db="EMBL/GenBank/DDBJ databases">
        <authorList>
            <person name="de Groot N.N."/>
        </authorList>
    </citation>
    <scope>NUCLEOTIDE SEQUENCE [LARGE SCALE GENOMIC DNA]</scope>
    <source>
        <strain evidence="15 16">DSM 23609</strain>
    </source>
</reference>
<evidence type="ECO:0000313" key="16">
    <source>
        <dbReference type="Proteomes" id="UP000199771"/>
    </source>
</evidence>
<keyword evidence="5 11" id="KW-0812">Transmembrane</keyword>
<evidence type="ECO:0000256" key="8">
    <source>
        <dbReference type="ARBA" id="ARBA00023077"/>
    </source>
</evidence>
<evidence type="ECO:0000256" key="1">
    <source>
        <dbReference type="ARBA" id="ARBA00004571"/>
    </source>
</evidence>